<dbReference type="InterPro" id="IPR010031">
    <property type="entry name" value="FAD_lactone_oxidase-like"/>
</dbReference>
<dbReference type="InterPro" id="IPR016169">
    <property type="entry name" value="FAD-bd_PCMH_sub2"/>
</dbReference>
<proteinExistence type="predicted"/>
<name>A0AAD3D2X6_9STRA</name>
<dbReference type="PROSITE" id="PS51387">
    <property type="entry name" value="FAD_PCMH"/>
    <property type="match status" value="1"/>
</dbReference>
<organism evidence="3 4">
    <name type="scientific">Chaetoceros tenuissimus</name>
    <dbReference type="NCBI Taxonomy" id="426638"/>
    <lineage>
        <taxon>Eukaryota</taxon>
        <taxon>Sar</taxon>
        <taxon>Stramenopiles</taxon>
        <taxon>Ochrophyta</taxon>
        <taxon>Bacillariophyta</taxon>
        <taxon>Coscinodiscophyceae</taxon>
        <taxon>Chaetocerotophycidae</taxon>
        <taxon>Chaetocerotales</taxon>
        <taxon>Chaetocerotaceae</taxon>
        <taxon>Chaetoceros</taxon>
    </lineage>
</organism>
<dbReference type="GO" id="GO:0071949">
    <property type="term" value="F:FAD binding"/>
    <property type="evidence" value="ECO:0007669"/>
    <property type="project" value="InterPro"/>
</dbReference>
<comment type="caution">
    <text evidence="3">The sequence shown here is derived from an EMBL/GenBank/DDBJ whole genome shotgun (WGS) entry which is preliminary data.</text>
</comment>
<accession>A0AAD3D2X6</accession>
<evidence type="ECO:0000313" key="3">
    <source>
        <dbReference type="EMBL" id="GFH56892.1"/>
    </source>
</evidence>
<reference evidence="3 4" key="1">
    <citation type="journal article" date="2021" name="Sci. Rep.">
        <title>The genome of the diatom Chaetoceros tenuissimus carries an ancient integrated fragment of an extant virus.</title>
        <authorList>
            <person name="Hongo Y."/>
            <person name="Kimura K."/>
            <person name="Takaki Y."/>
            <person name="Yoshida Y."/>
            <person name="Baba S."/>
            <person name="Kobayashi G."/>
            <person name="Nagasaki K."/>
            <person name="Hano T."/>
            <person name="Tomaru Y."/>
        </authorList>
    </citation>
    <scope>NUCLEOTIDE SEQUENCE [LARGE SCALE GENOMIC DNA]</scope>
    <source>
        <strain evidence="3 4">NIES-3715</strain>
    </source>
</reference>
<dbReference type="PANTHER" id="PTHR43762:SF1">
    <property type="entry name" value="D-ARABINONO-1,4-LACTONE OXIDASE"/>
    <property type="match status" value="1"/>
</dbReference>
<dbReference type="GO" id="GO:0016020">
    <property type="term" value="C:membrane"/>
    <property type="evidence" value="ECO:0007669"/>
    <property type="project" value="InterPro"/>
</dbReference>
<dbReference type="PANTHER" id="PTHR43762">
    <property type="entry name" value="L-GULONOLACTONE OXIDASE"/>
    <property type="match status" value="1"/>
</dbReference>
<dbReference type="EMBL" id="BLLK01000057">
    <property type="protein sequence ID" value="GFH56892.1"/>
    <property type="molecule type" value="Genomic_DNA"/>
</dbReference>
<gene>
    <name evidence="3" type="ORF">CTEN210_13368</name>
</gene>
<evidence type="ECO:0000259" key="2">
    <source>
        <dbReference type="PROSITE" id="PS51387"/>
    </source>
</evidence>
<feature type="domain" description="FAD-binding PCMH-type" evidence="2">
    <location>
        <begin position="50"/>
        <end position="217"/>
    </location>
</feature>
<dbReference type="InterPro" id="IPR016166">
    <property type="entry name" value="FAD-bd_PCMH"/>
</dbReference>
<evidence type="ECO:0000313" key="4">
    <source>
        <dbReference type="Proteomes" id="UP001054902"/>
    </source>
</evidence>
<dbReference type="Gene3D" id="3.30.43.10">
    <property type="entry name" value="Uridine Diphospho-n-acetylenolpyruvylglucosamine Reductase, domain 2"/>
    <property type="match status" value="1"/>
</dbReference>
<dbReference type="Pfam" id="PF04030">
    <property type="entry name" value="ALO"/>
    <property type="match status" value="1"/>
</dbReference>
<sequence length="500" mass="56220">MSSSSSNFAINIDESEHLLKAEDTLPVNTKAINLDVSTKSSLLSNWAETVHVEEDKLVRYPTTKVEIIDLIENNDKIRCAGAMHSCAPLIASEGIIMSMTKMDKILGVDVDTKRVRCESGVRIHDLCTELAKYDLAVGTLGTIDWQTISGAVMTGTHGGSLTVPSLHAFVTEYTLITPNCETIVVSKESEPKLFSALAPSMGVFGVVTEMEVQAVPLQILEARMIAVDFDDDFIKSFQDVMESNKYCRVVIYPSIKKVTFWTANPVSSRDDAIARGAVNYPGYCNFRNKAEKVMLEEYLILCDLGEYEGADDVLSQVLESQLERLNHYVGQYNHILCKERNNGIPHADIEFNFDFKKNVEVLTSVMSYCEENRVPYYNLEIRATEQDDAMMSCCQGRDAMWIDFQAKADVATEFFGDIEKTLKPIGFRKHWAKGLDHTDAGYAMKQFPKMYEFIALMQTIDPKGKFRNNTGESWYNAMGNLIEDMDGNEVEDEKKVEDVQ</sequence>
<dbReference type="InterPro" id="IPR006094">
    <property type="entry name" value="Oxid_FAD_bind_N"/>
</dbReference>
<dbReference type="PIRSF" id="PIRSF000136">
    <property type="entry name" value="LGO_GLO"/>
    <property type="match status" value="1"/>
</dbReference>
<dbReference type="GO" id="GO:0003885">
    <property type="term" value="F:D-arabinono-1,4-lactone oxidase activity"/>
    <property type="evidence" value="ECO:0007669"/>
    <property type="project" value="InterPro"/>
</dbReference>
<dbReference type="InterPro" id="IPR036318">
    <property type="entry name" value="FAD-bd_PCMH-like_sf"/>
</dbReference>
<keyword evidence="4" id="KW-1185">Reference proteome</keyword>
<dbReference type="InterPro" id="IPR016167">
    <property type="entry name" value="FAD-bd_PCMH_sub1"/>
</dbReference>
<dbReference type="Proteomes" id="UP001054902">
    <property type="component" value="Unassembled WGS sequence"/>
</dbReference>
<keyword evidence="1" id="KW-0560">Oxidoreductase</keyword>
<dbReference type="InterPro" id="IPR007173">
    <property type="entry name" value="ALO_C"/>
</dbReference>
<dbReference type="AlphaFoldDB" id="A0AAD3D2X6"/>
<protein>
    <recommendedName>
        <fullName evidence="2">FAD-binding PCMH-type domain-containing protein</fullName>
    </recommendedName>
</protein>
<dbReference type="Pfam" id="PF01565">
    <property type="entry name" value="FAD_binding_4"/>
    <property type="match status" value="1"/>
</dbReference>
<dbReference type="Gene3D" id="3.30.465.10">
    <property type="match status" value="1"/>
</dbReference>
<evidence type="ECO:0000256" key="1">
    <source>
        <dbReference type="ARBA" id="ARBA00023002"/>
    </source>
</evidence>
<dbReference type="Gene3D" id="3.30.70.2520">
    <property type="match status" value="1"/>
</dbReference>
<dbReference type="SUPFAM" id="SSF56176">
    <property type="entry name" value="FAD-binding/transporter-associated domain-like"/>
    <property type="match status" value="1"/>
</dbReference>